<proteinExistence type="predicted"/>
<protein>
    <submittedName>
        <fullName evidence="1">Uncharacterized protein</fullName>
    </submittedName>
</protein>
<gene>
    <name evidence="1" type="ORF">T10_2858</name>
</gene>
<evidence type="ECO:0000313" key="2">
    <source>
        <dbReference type="Proteomes" id="UP000054843"/>
    </source>
</evidence>
<accession>A0A0V1M123</accession>
<keyword evidence="2" id="KW-1185">Reference proteome</keyword>
<evidence type="ECO:0000313" key="1">
    <source>
        <dbReference type="EMBL" id="KRZ65441.1"/>
    </source>
</evidence>
<dbReference type="AlphaFoldDB" id="A0A0V1M123"/>
<organism evidence="1 2">
    <name type="scientific">Trichinella papuae</name>
    <dbReference type="NCBI Taxonomy" id="268474"/>
    <lineage>
        <taxon>Eukaryota</taxon>
        <taxon>Metazoa</taxon>
        <taxon>Ecdysozoa</taxon>
        <taxon>Nematoda</taxon>
        <taxon>Enoplea</taxon>
        <taxon>Dorylaimia</taxon>
        <taxon>Trichinellida</taxon>
        <taxon>Trichinellidae</taxon>
        <taxon>Trichinella</taxon>
    </lineage>
</organism>
<dbReference type="Proteomes" id="UP000054843">
    <property type="component" value="Unassembled WGS sequence"/>
</dbReference>
<dbReference type="EMBL" id="JYDO01000360">
    <property type="protein sequence ID" value="KRZ65441.1"/>
    <property type="molecule type" value="Genomic_DNA"/>
</dbReference>
<comment type="caution">
    <text evidence="1">The sequence shown here is derived from an EMBL/GenBank/DDBJ whole genome shotgun (WGS) entry which is preliminary data.</text>
</comment>
<reference evidence="1 2" key="1">
    <citation type="submission" date="2015-01" db="EMBL/GenBank/DDBJ databases">
        <title>Evolution of Trichinella species and genotypes.</title>
        <authorList>
            <person name="Korhonen P.K."/>
            <person name="Edoardo P."/>
            <person name="Giuseppe L.R."/>
            <person name="Gasser R.B."/>
        </authorList>
    </citation>
    <scope>NUCLEOTIDE SEQUENCE [LARGE SCALE GENOMIC DNA]</scope>
    <source>
        <strain evidence="1">ISS1980</strain>
    </source>
</reference>
<name>A0A0V1M123_9BILA</name>
<sequence length="35" mass="3886">MLTSRSVYANRICKTTTKNGKYHISAMAAVVHNSM</sequence>